<dbReference type="OrthoDB" id="5954824at2759"/>
<dbReference type="InterPro" id="IPR036388">
    <property type="entry name" value="WH-like_DNA-bd_sf"/>
</dbReference>
<feature type="DNA-binding region" description="Fork-head" evidence="2">
    <location>
        <begin position="67"/>
        <end position="98"/>
    </location>
</feature>
<dbReference type="Proteomes" id="UP000054359">
    <property type="component" value="Unassembled WGS sequence"/>
</dbReference>
<dbReference type="PROSITE" id="PS00657">
    <property type="entry name" value="FORK_HEAD_1"/>
    <property type="match status" value="1"/>
</dbReference>
<name>A0A087UEV9_STEMI</name>
<evidence type="ECO:0000256" key="1">
    <source>
        <dbReference type="ARBA" id="ARBA00023125"/>
    </source>
</evidence>
<reference evidence="4 5" key="1">
    <citation type="submission" date="2013-11" db="EMBL/GenBank/DDBJ databases">
        <title>Genome sequencing of Stegodyphus mimosarum.</title>
        <authorList>
            <person name="Bechsgaard J."/>
        </authorList>
    </citation>
    <scope>NUCLEOTIDE SEQUENCE [LARGE SCALE GENOMIC DNA]</scope>
</reference>
<evidence type="ECO:0000313" key="4">
    <source>
        <dbReference type="EMBL" id="KFM75898.1"/>
    </source>
</evidence>
<dbReference type="AlphaFoldDB" id="A0A087UEV9"/>
<dbReference type="GO" id="GO:0030154">
    <property type="term" value="P:cell differentiation"/>
    <property type="evidence" value="ECO:0007669"/>
    <property type="project" value="TreeGrafter"/>
</dbReference>
<evidence type="ECO:0000313" key="5">
    <source>
        <dbReference type="Proteomes" id="UP000054359"/>
    </source>
</evidence>
<dbReference type="GO" id="GO:0009653">
    <property type="term" value="P:anatomical structure morphogenesis"/>
    <property type="evidence" value="ECO:0007669"/>
    <property type="project" value="TreeGrafter"/>
</dbReference>
<dbReference type="GO" id="GO:0000978">
    <property type="term" value="F:RNA polymerase II cis-regulatory region sequence-specific DNA binding"/>
    <property type="evidence" value="ECO:0007669"/>
    <property type="project" value="TreeGrafter"/>
</dbReference>
<evidence type="ECO:0000259" key="3">
    <source>
        <dbReference type="PROSITE" id="PS50039"/>
    </source>
</evidence>
<dbReference type="PROSITE" id="PS50039">
    <property type="entry name" value="FORK_HEAD_3"/>
    <property type="match status" value="1"/>
</dbReference>
<comment type="subcellular location">
    <subcellularLocation>
        <location evidence="2">Nucleus</location>
    </subcellularLocation>
</comment>
<dbReference type="InterPro" id="IPR050211">
    <property type="entry name" value="FOX_domain-containing"/>
</dbReference>
<proteinExistence type="predicted"/>
<dbReference type="STRING" id="407821.A0A087UEV9"/>
<keyword evidence="5" id="KW-1185">Reference proteome</keyword>
<evidence type="ECO:0000256" key="2">
    <source>
        <dbReference type="PROSITE-ProRule" id="PRU00089"/>
    </source>
</evidence>
<dbReference type="PANTHER" id="PTHR11829">
    <property type="entry name" value="FORKHEAD BOX PROTEIN"/>
    <property type="match status" value="1"/>
</dbReference>
<feature type="domain" description="Fork-head" evidence="3">
    <location>
        <begin position="67"/>
        <end position="98"/>
    </location>
</feature>
<feature type="non-terminal residue" evidence="4">
    <location>
        <position position="98"/>
    </location>
</feature>
<dbReference type="PRINTS" id="PR00053">
    <property type="entry name" value="FORKHEAD"/>
</dbReference>
<dbReference type="InterPro" id="IPR001766">
    <property type="entry name" value="Fork_head_dom"/>
</dbReference>
<dbReference type="Gene3D" id="1.10.10.10">
    <property type="entry name" value="Winged helix-like DNA-binding domain superfamily/Winged helix DNA-binding domain"/>
    <property type="match status" value="1"/>
</dbReference>
<keyword evidence="1 2" id="KW-0238">DNA-binding</keyword>
<dbReference type="SUPFAM" id="SSF46785">
    <property type="entry name" value="Winged helix' DNA-binding domain"/>
    <property type="match status" value="1"/>
</dbReference>
<dbReference type="InterPro" id="IPR018122">
    <property type="entry name" value="TF_fork_head_CS_1"/>
</dbReference>
<sequence length="98" mass="11012">MANRYFPVFADPRNFVYSPGMLYSHRGTDGVIGSFRHIPGYDMNRVLAPSQTNPVSESGRTDPPLQKPPYSYIALIAMAIRSAPDNRITLDGIYKFIM</sequence>
<keyword evidence="2" id="KW-0539">Nucleus</keyword>
<organism evidence="4 5">
    <name type="scientific">Stegodyphus mimosarum</name>
    <name type="common">African social velvet spider</name>
    <dbReference type="NCBI Taxonomy" id="407821"/>
    <lineage>
        <taxon>Eukaryota</taxon>
        <taxon>Metazoa</taxon>
        <taxon>Ecdysozoa</taxon>
        <taxon>Arthropoda</taxon>
        <taxon>Chelicerata</taxon>
        <taxon>Arachnida</taxon>
        <taxon>Araneae</taxon>
        <taxon>Araneomorphae</taxon>
        <taxon>Entelegynae</taxon>
        <taxon>Eresoidea</taxon>
        <taxon>Eresidae</taxon>
        <taxon>Stegodyphus</taxon>
    </lineage>
</organism>
<dbReference type="PANTHER" id="PTHR11829:SF388">
    <property type="entry name" value="FORK HEAD DOMAIN-CONTAINING PROTEIN L1-RELATED"/>
    <property type="match status" value="1"/>
</dbReference>
<protein>
    <submittedName>
        <fullName evidence="4">Forkhead box protein L1</fullName>
    </submittedName>
</protein>
<accession>A0A087UEV9</accession>
<dbReference type="GO" id="GO:0000981">
    <property type="term" value="F:DNA-binding transcription factor activity, RNA polymerase II-specific"/>
    <property type="evidence" value="ECO:0007669"/>
    <property type="project" value="TreeGrafter"/>
</dbReference>
<gene>
    <name evidence="4" type="ORF">X975_13221</name>
</gene>
<dbReference type="EMBL" id="KK119510">
    <property type="protein sequence ID" value="KFM75898.1"/>
    <property type="molecule type" value="Genomic_DNA"/>
</dbReference>
<dbReference type="GO" id="GO:0005634">
    <property type="term" value="C:nucleus"/>
    <property type="evidence" value="ECO:0007669"/>
    <property type="project" value="UniProtKB-SubCell"/>
</dbReference>
<dbReference type="InterPro" id="IPR036390">
    <property type="entry name" value="WH_DNA-bd_sf"/>
</dbReference>
<dbReference type="Pfam" id="PF00250">
    <property type="entry name" value="Forkhead"/>
    <property type="match status" value="1"/>
</dbReference>